<protein>
    <submittedName>
        <fullName evidence="2">Haloacid dehalogenase-like hydrolase</fullName>
    </submittedName>
</protein>
<dbReference type="KEGG" id="mmaa:FR932_09295"/>
<name>A0A5J6WLV8_MORMI</name>
<organism evidence="2 3">
    <name type="scientific">Moritella marina ATCC 15381</name>
    <dbReference type="NCBI Taxonomy" id="1202962"/>
    <lineage>
        <taxon>Bacteria</taxon>
        <taxon>Pseudomonadati</taxon>
        <taxon>Pseudomonadota</taxon>
        <taxon>Gammaproteobacteria</taxon>
        <taxon>Alteromonadales</taxon>
        <taxon>Moritellaceae</taxon>
        <taxon>Moritella</taxon>
    </lineage>
</organism>
<keyword evidence="1" id="KW-1133">Transmembrane helix</keyword>
<evidence type="ECO:0000313" key="2">
    <source>
        <dbReference type="EMBL" id="QFI38030.1"/>
    </source>
</evidence>
<dbReference type="RefSeq" id="WP_019441797.1">
    <property type="nucleotide sequence ID" value="NZ_ALOE01000022.1"/>
</dbReference>
<dbReference type="EMBL" id="CP044399">
    <property type="protein sequence ID" value="QFI38030.1"/>
    <property type="molecule type" value="Genomic_DNA"/>
</dbReference>
<dbReference type="GO" id="GO:0016787">
    <property type="term" value="F:hydrolase activity"/>
    <property type="evidence" value="ECO:0007669"/>
    <property type="project" value="UniProtKB-KW"/>
</dbReference>
<dbReference type="OrthoDB" id="6402059at2"/>
<feature type="transmembrane region" description="Helical" evidence="1">
    <location>
        <begin position="20"/>
        <end position="43"/>
    </location>
</feature>
<evidence type="ECO:0000256" key="1">
    <source>
        <dbReference type="SAM" id="Phobius"/>
    </source>
</evidence>
<proteinExistence type="predicted"/>
<keyword evidence="1" id="KW-0472">Membrane</keyword>
<sequence length="202" mass="23384">MVSIYDLDLTLIRVNSFKHWVIFTLILLPFNLFTFLPILILYCHRCSGLVGRFEFKKRLTTIQSESKYWSIAGFIFSRYLCLFTNKGVLKHLDQPGINIIASAAPDIYGKCLPFLDKFDHVLFSNLSDGYYIELLGDAKKVAVINDMKKNNITLSWLRFYTDSLEDLPLARIVNELYVVYTKEAVFESFKNELADIKVSLLK</sequence>
<gene>
    <name evidence="2" type="ORF">FR932_09295</name>
</gene>
<dbReference type="AlphaFoldDB" id="A0A5J6WLV8"/>
<accession>A0A5J6WLV8</accession>
<keyword evidence="1" id="KW-0812">Transmembrane</keyword>
<keyword evidence="2" id="KW-0378">Hydrolase</keyword>
<evidence type="ECO:0000313" key="3">
    <source>
        <dbReference type="Proteomes" id="UP000327424"/>
    </source>
</evidence>
<keyword evidence="3" id="KW-1185">Reference proteome</keyword>
<dbReference type="Proteomes" id="UP000327424">
    <property type="component" value="Chromosome"/>
</dbReference>
<reference evidence="2 3" key="1">
    <citation type="submission" date="2019-09" db="EMBL/GenBank/DDBJ databases">
        <title>Hybrid Assembly of the complete Genome of the Deep-Sea Bacterium Moritella marina from long Nanopore and Illumina reads.</title>
        <authorList>
            <person name="Magin S."/>
            <person name="Georgoulis A."/>
            <person name="Papadimitriou K."/>
            <person name="Iliakis G."/>
            <person name="Vorgias C.E."/>
        </authorList>
    </citation>
    <scope>NUCLEOTIDE SEQUENCE [LARGE SCALE GENOMIC DNA]</scope>
    <source>
        <strain evidence="2 3">MP-1</strain>
    </source>
</reference>